<dbReference type="EMBL" id="MU152494">
    <property type="protein sequence ID" value="KAF9440477.1"/>
    <property type="molecule type" value="Genomic_DNA"/>
</dbReference>
<dbReference type="AlphaFoldDB" id="A0A9P5WXV4"/>
<keyword evidence="1" id="KW-0238">DNA-binding</keyword>
<dbReference type="Proteomes" id="UP000807342">
    <property type="component" value="Unassembled WGS sequence"/>
</dbReference>
<dbReference type="InterPro" id="IPR044068">
    <property type="entry name" value="CB"/>
</dbReference>
<dbReference type="InterPro" id="IPR010998">
    <property type="entry name" value="Integrase_recombinase_N"/>
</dbReference>
<dbReference type="OrthoDB" id="3254696at2759"/>
<sequence>MIQLSKSTLQKVEIAITNSWSPSTLQNYRYLIKKYLKFCQKEQILEHLQTPAQEMVLCAFAANDAGHYLVSTVKNRIAVLKAWHTANNWMWNGSEHLKCILNGVKNLSPPSATQTPQFPVNTCCKEMLCSYRAYTTQWYSTKQLLTHLLKCRLFNLRC</sequence>
<dbReference type="Gene3D" id="1.10.150.130">
    <property type="match status" value="1"/>
</dbReference>
<organism evidence="3 4">
    <name type="scientific">Macrolepiota fuliginosa MF-IS2</name>
    <dbReference type="NCBI Taxonomy" id="1400762"/>
    <lineage>
        <taxon>Eukaryota</taxon>
        <taxon>Fungi</taxon>
        <taxon>Dikarya</taxon>
        <taxon>Basidiomycota</taxon>
        <taxon>Agaricomycotina</taxon>
        <taxon>Agaricomycetes</taxon>
        <taxon>Agaricomycetidae</taxon>
        <taxon>Agaricales</taxon>
        <taxon>Agaricineae</taxon>
        <taxon>Agaricaceae</taxon>
        <taxon>Macrolepiota</taxon>
    </lineage>
</organism>
<gene>
    <name evidence="3" type="ORF">P691DRAFT_802212</name>
</gene>
<dbReference type="SUPFAM" id="SSF47823">
    <property type="entry name" value="lambda integrase-like, N-terminal domain"/>
    <property type="match status" value="1"/>
</dbReference>
<evidence type="ECO:0000259" key="2">
    <source>
        <dbReference type="PROSITE" id="PS51900"/>
    </source>
</evidence>
<protein>
    <recommendedName>
        <fullName evidence="2">Core-binding (CB) domain-containing protein</fullName>
    </recommendedName>
</protein>
<comment type="caution">
    <text evidence="3">The sequence shown here is derived from an EMBL/GenBank/DDBJ whole genome shotgun (WGS) entry which is preliminary data.</text>
</comment>
<proteinExistence type="predicted"/>
<accession>A0A9P5WXV4</accession>
<dbReference type="Pfam" id="PF02899">
    <property type="entry name" value="Phage_int_SAM_1"/>
    <property type="match status" value="1"/>
</dbReference>
<feature type="domain" description="Core-binding (CB)" evidence="2">
    <location>
        <begin position="1"/>
        <end position="88"/>
    </location>
</feature>
<dbReference type="InterPro" id="IPR004107">
    <property type="entry name" value="Integrase_SAM-like_N"/>
</dbReference>
<reference evidence="3" key="1">
    <citation type="submission" date="2020-11" db="EMBL/GenBank/DDBJ databases">
        <authorList>
            <consortium name="DOE Joint Genome Institute"/>
            <person name="Ahrendt S."/>
            <person name="Riley R."/>
            <person name="Andreopoulos W."/>
            <person name="Labutti K."/>
            <person name="Pangilinan J."/>
            <person name="Ruiz-Duenas F.J."/>
            <person name="Barrasa J.M."/>
            <person name="Sanchez-Garcia M."/>
            <person name="Camarero S."/>
            <person name="Miyauchi S."/>
            <person name="Serrano A."/>
            <person name="Linde D."/>
            <person name="Babiker R."/>
            <person name="Drula E."/>
            <person name="Ayuso-Fernandez I."/>
            <person name="Pacheco R."/>
            <person name="Padilla G."/>
            <person name="Ferreira P."/>
            <person name="Barriuso J."/>
            <person name="Kellner H."/>
            <person name="Castanera R."/>
            <person name="Alfaro M."/>
            <person name="Ramirez L."/>
            <person name="Pisabarro A.G."/>
            <person name="Kuo A."/>
            <person name="Tritt A."/>
            <person name="Lipzen A."/>
            <person name="He G."/>
            <person name="Yan M."/>
            <person name="Ng V."/>
            <person name="Cullen D."/>
            <person name="Martin F."/>
            <person name="Rosso M.-N."/>
            <person name="Henrissat B."/>
            <person name="Hibbett D."/>
            <person name="Martinez A.T."/>
            <person name="Grigoriev I.V."/>
        </authorList>
    </citation>
    <scope>NUCLEOTIDE SEQUENCE</scope>
    <source>
        <strain evidence="3">MF-IS2</strain>
    </source>
</reference>
<evidence type="ECO:0000313" key="3">
    <source>
        <dbReference type="EMBL" id="KAF9440477.1"/>
    </source>
</evidence>
<keyword evidence="4" id="KW-1185">Reference proteome</keyword>
<dbReference type="GO" id="GO:0015074">
    <property type="term" value="P:DNA integration"/>
    <property type="evidence" value="ECO:0007669"/>
    <property type="project" value="InterPro"/>
</dbReference>
<dbReference type="PROSITE" id="PS51900">
    <property type="entry name" value="CB"/>
    <property type="match status" value="1"/>
</dbReference>
<dbReference type="GO" id="GO:0003677">
    <property type="term" value="F:DNA binding"/>
    <property type="evidence" value="ECO:0007669"/>
    <property type="project" value="UniProtKB-KW"/>
</dbReference>
<name>A0A9P5WXV4_9AGAR</name>
<evidence type="ECO:0000313" key="4">
    <source>
        <dbReference type="Proteomes" id="UP000807342"/>
    </source>
</evidence>
<evidence type="ECO:0000256" key="1">
    <source>
        <dbReference type="ARBA" id="ARBA00023125"/>
    </source>
</evidence>